<feature type="domain" description="Mechanosensitive ion channel MscS" evidence="9">
    <location>
        <begin position="335"/>
        <end position="402"/>
    </location>
</feature>
<dbReference type="GO" id="GO:0005886">
    <property type="term" value="C:plasma membrane"/>
    <property type="evidence" value="ECO:0007669"/>
    <property type="project" value="UniProtKB-SubCell"/>
</dbReference>
<dbReference type="InterPro" id="IPR011066">
    <property type="entry name" value="MscS_channel_C_sf"/>
</dbReference>
<dbReference type="Gene3D" id="1.10.287.1260">
    <property type="match status" value="1"/>
</dbReference>
<organism evidence="11 12">
    <name type="scientific">Candidatus Nitrosopumilus koreensis AR1</name>
    <dbReference type="NCBI Taxonomy" id="1229908"/>
    <lineage>
        <taxon>Archaea</taxon>
        <taxon>Nitrososphaerota</taxon>
        <taxon>Nitrososphaeria</taxon>
        <taxon>Nitrosopumilales</taxon>
        <taxon>Nitrosopumilaceae</taxon>
        <taxon>Nitrosopumilus</taxon>
    </lineage>
</organism>
<evidence type="ECO:0000259" key="9">
    <source>
        <dbReference type="Pfam" id="PF00924"/>
    </source>
</evidence>
<evidence type="ECO:0000256" key="6">
    <source>
        <dbReference type="ARBA" id="ARBA00023136"/>
    </source>
</evidence>
<evidence type="ECO:0000256" key="7">
    <source>
        <dbReference type="SAM" id="MobiDB-lite"/>
    </source>
</evidence>
<feature type="compositionally biased region" description="Basic and acidic residues" evidence="7">
    <location>
        <begin position="542"/>
        <end position="554"/>
    </location>
</feature>
<evidence type="ECO:0000313" key="11">
    <source>
        <dbReference type="EMBL" id="AFS81104.1"/>
    </source>
</evidence>
<feature type="transmembrane region" description="Helical" evidence="8">
    <location>
        <begin position="61"/>
        <end position="82"/>
    </location>
</feature>
<dbReference type="PANTHER" id="PTHR30566:SF5">
    <property type="entry name" value="MECHANOSENSITIVE ION CHANNEL PROTEIN 1, MITOCHONDRIAL-RELATED"/>
    <property type="match status" value="1"/>
</dbReference>
<dbReference type="Gene3D" id="3.30.70.100">
    <property type="match status" value="1"/>
</dbReference>
<evidence type="ECO:0000256" key="4">
    <source>
        <dbReference type="ARBA" id="ARBA00022692"/>
    </source>
</evidence>
<dbReference type="Gene3D" id="2.30.30.60">
    <property type="match status" value="1"/>
</dbReference>
<keyword evidence="4 8" id="KW-0812">Transmembrane</keyword>
<feature type="region of interest" description="Disordered" evidence="7">
    <location>
        <begin position="542"/>
        <end position="564"/>
    </location>
</feature>
<keyword evidence="12" id="KW-1185">Reference proteome</keyword>
<keyword evidence="5 8" id="KW-1133">Transmembrane helix</keyword>
<dbReference type="RefSeq" id="WP_014963488.1">
    <property type="nucleotide sequence ID" value="NC_018655.1"/>
</dbReference>
<keyword evidence="3" id="KW-1003">Cell membrane</keyword>
<sequence>MVEEVIGEFNSVFDALISNISLQFAFLILGIGIVIIVLAYRKFSNWILTRKFSYTRPHLSNFLRTALLPIFAFILITSVNEYVQIIDIFPGVQLNEKELQQIFVKILNSMNLAVIGYTVAHLIPIILRKHNTSNEEWKDFIKWRDKRGFEDDEDDLFHKIYKWKPPEDPPEDLDKAEFEKLLSTKEGRKTLENYRTSEEFEIGVLIPLVKNPFETWKESERKKYEKYYEKCVNGNNNAGHKLRPGIEPAEIFSIAQWRQEKRLNYYTHVKAGAKPSGYAEKQKELMPKSLTSFIPPLIFSGFLISILVWWNVDLFVLATALAGLGVGIGFALKETLENLFAYLMIRKDKVFMEGDRVLIDNYNGYVHKITTRITYIRHALNESIAIFPTRQMVGSKVINYSKNNDFVPAQIRIGTSYLNDPQQVCSILVKVGKRAMKEVTDDNGLHLAVQERCPYLDQNKPSCGCDKGITDMEQPWVLFDEFADSALIFQMWIYVRNYGSQFKMKSNLRLMVYQEFKKHDIRIPWPIRTIYSGDQVKEEKEIEKLEKDRQKTYDEYGPGKMNEF</sequence>
<evidence type="ECO:0000313" key="12">
    <source>
        <dbReference type="Proteomes" id="UP000006101"/>
    </source>
</evidence>
<reference evidence="11 12" key="1">
    <citation type="journal article" date="2012" name="J. Bacteriol.">
        <title>Draft Genome Sequence of an Ammonia-Oxidizing Archaeon, "Candidatus Nitrosopumilus koreensis" AR1, from Marine Sediment.</title>
        <authorList>
            <person name="Park S.J."/>
            <person name="Kim J.G."/>
            <person name="Jung M.Y."/>
            <person name="Kim S.J."/>
            <person name="Cha I.T."/>
            <person name="Kwon K."/>
            <person name="Lee J.H."/>
            <person name="Rhee S.K."/>
        </authorList>
    </citation>
    <scope>NUCLEOTIDE SEQUENCE [LARGE SCALE GENOMIC DNA]</scope>
    <source>
        <strain evidence="11 12">AR1</strain>
    </source>
</reference>
<evidence type="ECO:0000256" key="8">
    <source>
        <dbReference type="SAM" id="Phobius"/>
    </source>
</evidence>
<evidence type="ECO:0000256" key="2">
    <source>
        <dbReference type="ARBA" id="ARBA00008017"/>
    </source>
</evidence>
<gene>
    <name evidence="11" type="ORF">NKOR_06105</name>
</gene>
<evidence type="ECO:0000256" key="1">
    <source>
        <dbReference type="ARBA" id="ARBA00004651"/>
    </source>
</evidence>
<dbReference type="HOGENOM" id="CLU_462035_0_0_2"/>
<dbReference type="PANTHER" id="PTHR30566">
    <property type="entry name" value="YNAI-RELATED MECHANOSENSITIVE ION CHANNEL"/>
    <property type="match status" value="1"/>
</dbReference>
<dbReference type="SUPFAM" id="SSF50182">
    <property type="entry name" value="Sm-like ribonucleoproteins"/>
    <property type="match status" value="1"/>
</dbReference>
<dbReference type="STRING" id="1229908.NKOR_06105"/>
<keyword evidence="6 8" id="KW-0472">Membrane</keyword>
<comment type="subcellular location">
    <subcellularLocation>
        <location evidence="1">Cell membrane</location>
        <topology evidence="1">Multi-pass membrane protein</topology>
    </subcellularLocation>
</comment>
<proteinExistence type="inferred from homology"/>
<dbReference type="KEGG" id="nkr:NKOR_06105"/>
<evidence type="ECO:0000256" key="5">
    <source>
        <dbReference type="ARBA" id="ARBA00022989"/>
    </source>
</evidence>
<dbReference type="Pfam" id="PF00924">
    <property type="entry name" value="MS_channel_2nd"/>
    <property type="match status" value="1"/>
</dbReference>
<dbReference type="AlphaFoldDB" id="K0B6J2"/>
<feature type="transmembrane region" description="Helical" evidence="8">
    <location>
        <begin position="290"/>
        <end position="308"/>
    </location>
</feature>
<dbReference type="Proteomes" id="UP000006101">
    <property type="component" value="Chromosome"/>
</dbReference>
<dbReference type="InterPro" id="IPR023408">
    <property type="entry name" value="MscS_beta-dom_sf"/>
</dbReference>
<feature type="domain" description="Mechanosensitive ion channel MscS C-terminal" evidence="10">
    <location>
        <begin position="417"/>
        <end position="523"/>
    </location>
</feature>
<dbReference type="SUPFAM" id="SSF82689">
    <property type="entry name" value="Mechanosensitive channel protein MscS (YggB), C-terminal domain"/>
    <property type="match status" value="1"/>
</dbReference>
<dbReference type="GO" id="GO:0055085">
    <property type="term" value="P:transmembrane transport"/>
    <property type="evidence" value="ECO:0007669"/>
    <property type="project" value="InterPro"/>
</dbReference>
<dbReference type="InterPro" id="IPR006685">
    <property type="entry name" value="MscS_channel_2nd"/>
</dbReference>
<dbReference type="PATRIC" id="fig|1229908.8.peg.1333"/>
<evidence type="ECO:0000256" key="3">
    <source>
        <dbReference type="ARBA" id="ARBA00022475"/>
    </source>
</evidence>
<evidence type="ECO:0000259" key="10">
    <source>
        <dbReference type="Pfam" id="PF21082"/>
    </source>
</evidence>
<dbReference type="InterPro" id="IPR010920">
    <property type="entry name" value="LSM_dom_sf"/>
</dbReference>
<dbReference type="InterPro" id="IPR049278">
    <property type="entry name" value="MS_channel_C"/>
</dbReference>
<comment type="similarity">
    <text evidence="2">Belongs to the MscS (TC 1.A.23) family.</text>
</comment>
<protein>
    <submittedName>
        <fullName evidence="11">Small-conductance mechanosensitive channel</fullName>
    </submittedName>
</protein>
<feature type="transmembrane region" description="Helical" evidence="8">
    <location>
        <begin position="20"/>
        <end position="40"/>
    </location>
</feature>
<dbReference type="Pfam" id="PF21082">
    <property type="entry name" value="MS_channel_3rd"/>
    <property type="match status" value="1"/>
</dbReference>
<dbReference type="EMBL" id="CP003842">
    <property type="protein sequence ID" value="AFS81104.1"/>
    <property type="molecule type" value="Genomic_DNA"/>
</dbReference>
<feature type="transmembrane region" description="Helical" evidence="8">
    <location>
        <begin position="314"/>
        <end position="332"/>
    </location>
</feature>
<name>K0B6J2_9ARCH</name>
<accession>K0B6J2</accession>
<dbReference type="GeneID" id="13725256"/>